<comment type="subcellular location">
    <subcellularLocation>
        <location evidence="1">Cell membrane</location>
        <topology evidence="1">Multi-pass membrane protein</topology>
    </subcellularLocation>
</comment>
<feature type="transmembrane region" description="Helical" evidence="7">
    <location>
        <begin position="387"/>
        <end position="406"/>
    </location>
</feature>
<accession>A0A7Y0L3M5</accession>
<dbReference type="PANTHER" id="PTHR23517:SF2">
    <property type="entry name" value="MULTIDRUG RESISTANCE PROTEIN MDTH"/>
    <property type="match status" value="1"/>
</dbReference>
<feature type="transmembrane region" description="Helical" evidence="7">
    <location>
        <begin position="293"/>
        <end position="313"/>
    </location>
</feature>
<dbReference type="Gene3D" id="1.20.1250.20">
    <property type="entry name" value="MFS general substrate transporter like domains"/>
    <property type="match status" value="1"/>
</dbReference>
<evidence type="ECO:0000256" key="2">
    <source>
        <dbReference type="ARBA" id="ARBA00022448"/>
    </source>
</evidence>
<evidence type="ECO:0000256" key="1">
    <source>
        <dbReference type="ARBA" id="ARBA00004651"/>
    </source>
</evidence>
<keyword evidence="10" id="KW-1185">Reference proteome</keyword>
<dbReference type="PROSITE" id="PS50850">
    <property type="entry name" value="MFS"/>
    <property type="match status" value="1"/>
</dbReference>
<keyword evidence="2" id="KW-0813">Transport</keyword>
<dbReference type="InterPro" id="IPR050171">
    <property type="entry name" value="MFS_Transporters"/>
</dbReference>
<dbReference type="Pfam" id="PF07690">
    <property type="entry name" value="MFS_1"/>
    <property type="match status" value="1"/>
</dbReference>
<evidence type="ECO:0000313" key="10">
    <source>
        <dbReference type="Proteomes" id="UP000533476"/>
    </source>
</evidence>
<dbReference type="GO" id="GO:0022857">
    <property type="term" value="F:transmembrane transporter activity"/>
    <property type="evidence" value="ECO:0007669"/>
    <property type="project" value="InterPro"/>
</dbReference>
<feature type="transmembrane region" description="Helical" evidence="7">
    <location>
        <begin position="105"/>
        <end position="126"/>
    </location>
</feature>
<dbReference type="Proteomes" id="UP000533476">
    <property type="component" value="Unassembled WGS sequence"/>
</dbReference>
<evidence type="ECO:0000256" key="6">
    <source>
        <dbReference type="ARBA" id="ARBA00023136"/>
    </source>
</evidence>
<evidence type="ECO:0000313" key="9">
    <source>
        <dbReference type="EMBL" id="NMP22615.1"/>
    </source>
</evidence>
<dbReference type="RefSeq" id="WP_169099094.1">
    <property type="nucleotide sequence ID" value="NZ_JABBVZ010000027.1"/>
</dbReference>
<feature type="transmembrane region" description="Helical" evidence="7">
    <location>
        <begin position="263"/>
        <end position="281"/>
    </location>
</feature>
<dbReference type="SUPFAM" id="SSF103473">
    <property type="entry name" value="MFS general substrate transporter"/>
    <property type="match status" value="1"/>
</dbReference>
<feature type="transmembrane region" description="Helical" evidence="7">
    <location>
        <begin position="46"/>
        <end position="68"/>
    </location>
</feature>
<evidence type="ECO:0000259" key="8">
    <source>
        <dbReference type="PROSITE" id="PS50850"/>
    </source>
</evidence>
<proteinExistence type="predicted"/>
<dbReference type="InterPro" id="IPR036259">
    <property type="entry name" value="MFS_trans_sf"/>
</dbReference>
<comment type="caution">
    <text evidence="9">The sequence shown here is derived from an EMBL/GenBank/DDBJ whole genome shotgun (WGS) entry which is preliminary data.</text>
</comment>
<feature type="transmembrane region" description="Helical" evidence="7">
    <location>
        <begin position="147"/>
        <end position="166"/>
    </location>
</feature>
<evidence type="ECO:0000256" key="5">
    <source>
        <dbReference type="ARBA" id="ARBA00022989"/>
    </source>
</evidence>
<dbReference type="EMBL" id="JABBVZ010000027">
    <property type="protein sequence ID" value="NMP22615.1"/>
    <property type="molecule type" value="Genomic_DNA"/>
</dbReference>
<feature type="transmembrane region" description="Helical" evidence="7">
    <location>
        <begin position="225"/>
        <end position="243"/>
    </location>
</feature>
<keyword evidence="4 7" id="KW-0812">Transmembrane</keyword>
<evidence type="ECO:0000256" key="3">
    <source>
        <dbReference type="ARBA" id="ARBA00022475"/>
    </source>
</evidence>
<sequence length="435" mass="46446">MGSYFTTFRGFSIPARIIIIGGALNAFGNGIVFPFLFVYIHNALHLPYEVAGAAMSIMAIAGLVVGPIFGKAADIVGYKLMFGISLLLQAFGYGLLALVTRDWQVFLVLILAGAGNGGFWPVQLAIMQGLAEDAQRSHLFVFDRVGANAGIGLGGLAGGAVMLSALPYRYTLIFEVDAASFLLFLLLFILSYGHVIPQASDDGAAEMEPEESEQQRSAIYRDRTLIGLAAIRFLLVLGGYALFETALTLFAFNRTSLGASSLGWPFFVNAFAGLLIQVPLAKALQGRNRMGALFIASVIWAAAWLLLDASAVFPEGRSFVLGIVVLVAFLFSIGEAIEGVTYEPLVADLSPPARAGQYMSVVTSSWQLGLVLAPTMTGFFMKLSPGALWPFASVLCLVAGTLSLLMNRIVPQEFRHVPVEASGPVVASTEGRRVD</sequence>
<dbReference type="PANTHER" id="PTHR23517">
    <property type="entry name" value="RESISTANCE PROTEIN MDTM, PUTATIVE-RELATED-RELATED"/>
    <property type="match status" value="1"/>
</dbReference>
<dbReference type="InterPro" id="IPR020846">
    <property type="entry name" value="MFS_dom"/>
</dbReference>
<keyword evidence="5 7" id="KW-1133">Transmembrane helix</keyword>
<feature type="domain" description="Major facilitator superfamily (MFS) profile" evidence="8">
    <location>
        <begin position="14"/>
        <end position="411"/>
    </location>
</feature>
<feature type="transmembrane region" description="Helical" evidence="7">
    <location>
        <begin position="80"/>
        <end position="99"/>
    </location>
</feature>
<dbReference type="GO" id="GO:0005886">
    <property type="term" value="C:plasma membrane"/>
    <property type="evidence" value="ECO:0007669"/>
    <property type="project" value="UniProtKB-SubCell"/>
</dbReference>
<keyword evidence="6 7" id="KW-0472">Membrane</keyword>
<dbReference type="InterPro" id="IPR011701">
    <property type="entry name" value="MFS"/>
</dbReference>
<feature type="transmembrane region" description="Helical" evidence="7">
    <location>
        <begin position="319"/>
        <end position="337"/>
    </location>
</feature>
<reference evidence="9 10" key="1">
    <citation type="submission" date="2020-04" db="EMBL/GenBank/DDBJ databases">
        <authorList>
            <person name="Zhang R."/>
            <person name="Schippers A."/>
        </authorList>
    </citation>
    <scope>NUCLEOTIDE SEQUENCE [LARGE SCALE GENOMIC DNA]</scope>
    <source>
        <strain evidence="9 10">DSM 109850</strain>
    </source>
</reference>
<keyword evidence="3" id="KW-1003">Cell membrane</keyword>
<dbReference type="AlphaFoldDB" id="A0A7Y0L3M5"/>
<evidence type="ECO:0000256" key="4">
    <source>
        <dbReference type="ARBA" id="ARBA00022692"/>
    </source>
</evidence>
<organism evidence="9 10">
    <name type="scientific">Sulfobacillus harzensis</name>
    <dbReference type="NCBI Taxonomy" id="2729629"/>
    <lineage>
        <taxon>Bacteria</taxon>
        <taxon>Bacillati</taxon>
        <taxon>Bacillota</taxon>
        <taxon>Clostridia</taxon>
        <taxon>Eubacteriales</taxon>
        <taxon>Clostridiales Family XVII. Incertae Sedis</taxon>
        <taxon>Sulfobacillus</taxon>
    </lineage>
</organism>
<evidence type="ECO:0000256" key="7">
    <source>
        <dbReference type="SAM" id="Phobius"/>
    </source>
</evidence>
<gene>
    <name evidence="9" type="ORF">HIJ39_09655</name>
</gene>
<name>A0A7Y0L3M5_9FIRM</name>
<feature type="transmembrane region" description="Helical" evidence="7">
    <location>
        <begin position="17"/>
        <end position="40"/>
    </location>
</feature>
<feature type="transmembrane region" description="Helical" evidence="7">
    <location>
        <begin position="172"/>
        <end position="190"/>
    </location>
</feature>
<protein>
    <submittedName>
        <fullName evidence="9">MFS transporter</fullName>
    </submittedName>
</protein>